<accession>A0A238J393</accession>
<gene>
    <name evidence="2" type="primary">hemG</name>
    <name evidence="2" type="ORF">BOA8489_02930</name>
</gene>
<dbReference type="PANTHER" id="PTHR38030">
    <property type="entry name" value="PROTOPORPHYRINOGEN IX DEHYDROGENASE [MENAQUINONE]"/>
    <property type="match status" value="1"/>
</dbReference>
<dbReference type="GO" id="GO:0070819">
    <property type="term" value="F:menaquinone-dependent protoporphyrinogen oxidase activity"/>
    <property type="evidence" value="ECO:0007669"/>
    <property type="project" value="TreeGrafter"/>
</dbReference>
<dbReference type="RefSeq" id="WP_176440319.1">
    <property type="nucleotide sequence ID" value="NZ_FXXQ01000010.1"/>
</dbReference>
<organism evidence="2 3">
    <name type="scientific">Boseongicola aestuarii</name>
    <dbReference type="NCBI Taxonomy" id="1470561"/>
    <lineage>
        <taxon>Bacteria</taxon>
        <taxon>Pseudomonadati</taxon>
        <taxon>Pseudomonadota</taxon>
        <taxon>Alphaproteobacteria</taxon>
        <taxon>Rhodobacterales</taxon>
        <taxon>Paracoccaceae</taxon>
        <taxon>Boseongicola</taxon>
    </lineage>
</organism>
<dbReference type="Gene3D" id="3.40.50.360">
    <property type="match status" value="1"/>
</dbReference>
<dbReference type="SUPFAM" id="SSF52218">
    <property type="entry name" value="Flavoproteins"/>
    <property type="match status" value="1"/>
</dbReference>
<evidence type="ECO:0000259" key="1">
    <source>
        <dbReference type="Pfam" id="PF12724"/>
    </source>
</evidence>
<dbReference type="InterPro" id="IPR052200">
    <property type="entry name" value="Protoporphyrinogen_IX_DH"/>
</dbReference>
<dbReference type="InterPro" id="IPR026816">
    <property type="entry name" value="Flavodoxin_dom"/>
</dbReference>
<evidence type="ECO:0000313" key="2">
    <source>
        <dbReference type="EMBL" id="SMX24801.1"/>
    </source>
</evidence>
<dbReference type="EC" id="1.3.5.3" evidence="2"/>
<dbReference type="GO" id="GO:0006783">
    <property type="term" value="P:heme biosynthetic process"/>
    <property type="evidence" value="ECO:0007669"/>
    <property type="project" value="TreeGrafter"/>
</dbReference>
<reference evidence="2 3" key="1">
    <citation type="submission" date="2017-05" db="EMBL/GenBank/DDBJ databases">
        <authorList>
            <person name="Song R."/>
            <person name="Chenine A.L."/>
            <person name="Ruprecht R.M."/>
        </authorList>
    </citation>
    <scope>NUCLEOTIDE SEQUENCE [LARGE SCALE GENOMIC DNA]</scope>
    <source>
        <strain evidence="2 3">CECT 8489</strain>
    </source>
</reference>
<dbReference type="Pfam" id="PF12724">
    <property type="entry name" value="Flavodoxin_5"/>
    <property type="match status" value="1"/>
</dbReference>
<proteinExistence type="predicted"/>
<name>A0A238J393_9RHOB</name>
<keyword evidence="3" id="KW-1185">Reference proteome</keyword>
<sequence>MKTAIIYASTEGQTRKIAHHAEDFLQGEGHGVTLRNATDAGDLRLSEFDAVILAASVHAGKYQSEIVAYAKDHANALNQVASMFLSVSLGAAGDDATEWSALRCYVDDLKNDTGWTPDKVEHVAGAFKFTEYDFFRYWAMRWMESKRDPSAPAGEDREYTDWDRLDKTLKDWTRARSAAS</sequence>
<dbReference type="AlphaFoldDB" id="A0A238J393"/>
<dbReference type="EMBL" id="FXXQ01000010">
    <property type="protein sequence ID" value="SMX24801.1"/>
    <property type="molecule type" value="Genomic_DNA"/>
</dbReference>
<dbReference type="GO" id="GO:0010181">
    <property type="term" value="F:FMN binding"/>
    <property type="evidence" value="ECO:0007669"/>
    <property type="project" value="TreeGrafter"/>
</dbReference>
<evidence type="ECO:0000313" key="3">
    <source>
        <dbReference type="Proteomes" id="UP000201838"/>
    </source>
</evidence>
<dbReference type="InterPro" id="IPR029039">
    <property type="entry name" value="Flavoprotein-like_sf"/>
</dbReference>
<dbReference type="PANTHER" id="PTHR38030:SF2">
    <property type="entry name" value="PROTOPORPHYRINOGEN IX DEHYDROGENASE [QUINONE]"/>
    <property type="match status" value="1"/>
</dbReference>
<feature type="domain" description="Flavodoxin" evidence="1">
    <location>
        <begin position="5"/>
        <end position="143"/>
    </location>
</feature>
<protein>
    <submittedName>
        <fullName evidence="2">Protoporphyrinogen IX dehydrogenase [menaquinone]</fullName>
        <ecNumber evidence="2">1.3.5.3</ecNumber>
    </submittedName>
</protein>
<keyword evidence="2" id="KW-0560">Oxidoreductase</keyword>
<dbReference type="Proteomes" id="UP000201838">
    <property type="component" value="Unassembled WGS sequence"/>
</dbReference>